<reference evidence="2 3" key="1">
    <citation type="submission" date="2020-02" db="EMBL/GenBank/DDBJ databases">
        <authorList>
            <person name="Ferguson B K."/>
        </authorList>
    </citation>
    <scope>NUCLEOTIDE SEQUENCE [LARGE SCALE GENOMIC DNA]</scope>
</reference>
<sequence length="84" mass="9569">MEEFEFSMEKYIPSQYLHREHVNVKVNICCGFHVRMGAPGVLSDRSSHPFIRQGPAIVSAPSAEDDESEDFSLEGRERKQMIAI</sequence>
<keyword evidence="3" id="KW-1185">Reference proteome</keyword>
<evidence type="ECO:0000313" key="2">
    <source>
        <dbReference type="EMBL" id="CAB0001108.1"/>
    </source>
</evidence>
<name>A0A6H5GDL6_9HEMI</name>
<organism evidence="2 3">
    <name type="scientific">Nesidiocoris tenuis</name>
    <dbReference type="NCBI Taxonomy" id="355587"/>
    <lineage>
        <taxon>Eukaryota</taxon>
        <taxon>Metazoa</taxon>
        <taxon>Ecdysozoa</taxon>
        <taxon>Arthropoda</taxon>
        <taxon>Hexapoda</taxon>
        <taxon>Insecta</taxon>
        <taxon>Pterygota</taxon>
        <taxon>Neoptera</taxon>
        <taxon>Paraneoptera</taxon>
        <taxon>Hemiptera</taxon>
        <taxon>Heteroptera</taxon>
        <taxon>Panheteroptera</taxon>
        <taxon>Cimicomorpha</taxon>
        <taxon>Miridae</taxon>
        <taxon>Dicyphina</taxon>
        <taxon>Nesidiocoris</taxon>
    </lineage>
</organism>
<feature type="compositionally biased region" description="Acidic residues" evidence="1">
    <location>
        <begin position="63"/>
        <end position="72"/>
    </location>
</feature>
<dbReference type="EMBL" id="CADCXU010010412">
    <property type="protein sequence ID" value="CAB0001108.1"/>
    <property type="molecule type" value="Genomic_DNA"/>
</dbReference>
<dbReference type="AlphaFoldDB" id="A0A6H5GDL6"/>
<feature type="compositionally biased region" description="Basic and acidic residues" evidence="1">
    <location>
        <begin position="73"/>
        <end position="84"/>
    </location>
</feature>
<proteinExistence type="predicted"/>
<gene>
    <name evidence="2" type="ORF">NTEN_LOCUS6895</name>
</gene>
<evidence type="ECO:0000313" key="3">
    <source>
        <dbReference type="Proteomes" id="UP000479000"/>
    </source>
</evidence>
<protein>
    <submittedName>
        <fullName evidence="2">Uncharacterized protein</fullName>
    </submittedName>
</protein>
<feature type="region of interest" description="Disordered" evidence="1">
    <location>
        <begin position="61"/>
        <end position="84"/>
    </location>
</feature>
<evidence type="ECO:0000256" key="1">
    <source>
        <dbReference type="SAM" id="MobiDB-lite"/>
    </source>
</evidence>
<accession>A0A6H5GDL6</accession>
<dbReference type="Proteomes" id="UP000479000">
    <property type="component" value="Unassembled WGS sequence"/>
</dbReference>